<evidence type="ECO:0000259" key="7">
    <source>
        <dbReference type="SMART" id="SM01336"/>
    </source>
</evidence>
<evidence type="ECO:0000256" key="4">
    <source>
        <dbReference type="ARBA" id="ARBA00022833"/>
    </source>
</evidence>
<reference evidence="8" key="1">
    <citation type="journal article" date="2020" name="Stud. Mycol.">
        <title>101 Dothideomycetes genomes: a test case for predicting lifestyles and emergence of pathogens.</title>
        <authorList>
            <person name="Haridas S."/>
            <person name="Albert R."/>
            <person name="Binder M."/>
            <person name="Bloem J."/>
            <person name="Labutti K."/>
            <person name="Salamov A."/>
            <person name="Andreopoulos B."/>
            <person name="Baker S."/>
            <person name="Barry K."/>
            <person name="Bills G."/>
            <person name="Bluhm B."/>
            <person name="Cannon C."/>
            <person name="Castanera R."/>
            <person name="Culley D."/>
            <person name="Daum C."/>
            <person name="Ezra D."/>
            <person name="Gonzalez J."/>
            <person name="Henrissat B."/>
            <person name="Kuo A."/>
            <person name="Liang C."/>
            <person name="Lipzen A."/>
            <person name="Lutzoni F."/>
            <person name="Magnuson J."/>
            <person name="Mondo S."/>
            <person name="Nolan M."/>
            <person name="Ohm R."/>
            <person name="Pangilinan J."/>
            <person name="Park H.-J."/>
            <person name="Ramirez L."/>
            <person name="Alfaro M."/>
            <person name="Sun H."/>
            <person name="Tritt A."/>
            <person name="Yoshinaga Y."/>
            <person name="Zwiers L.-H."/>
            <person name="Turgeon B."/>
            <person name="Goodwin S."/>
            <person name="Spatafora J."/>
            <person name="Crous P."/>
            <person name="Grigoriev I."/>
        </authorList>
    </citation>
    <scope>NUCLEOTIDE SEQUENCE</scope>
    <source>
        <strain evidence="8">CBS 110217</strain>
    </source>
</reference>
<dbReference type="InterPro" id="IPR001510">
    <property type="entry name" value="Znf_PARP"/>
</dbReference>
<sequence length="278" mass="30934">MRWYLAWRHWGGATKYQIKGMKEVADSDPTQAPGYDRLSTEAQEQVTLAFENEVIVDNEFKGTRTDLAETARRCGGEIENATGYKVDIAKRTSGCRNAGCSSEGGRIAKGELRLGICVPFDEDHASWVYKHWKCVSDFDLLTAHQLHHLDGCIDGILDLPGEDQKVVEESLDTSERVQAPEPQSTVKAATKPEAAMKVKPKKDTTDDEEAKPKPKRTDNGKGKGKRISNEMSVTDEASEPEYVPKRTRSRAVKMQEVVDPAVARIEAMAENLRWAAAR</sequence>
<feature type="domain" description="PARP-type" evidence="7">
    <location>
        <begin position="87"/>
        <end position="172"/>
    </location>
</feature>
<keyword evidence="4" id="KW-0862">Zinc</keyword>
<dbReference type="EMBL" id="ML978228">
    <property type="protein sequence ID" value="KAF2027342.1"/>
    <property type="molecule type" value="Genomic_DNA"/>
</dbReference>
<accession>A0A9P4H4D3</accession>
<evidence type="ECO:0000313" key="8">
    <source>
        <dbReference type="EMBL" id="KAF2027342.1"/>
    </source>
</evidence>
<dbReference type="GO" id="GO:0008270">
    <property type="term" value="F:zinc ion binding"/>
    <property type="evidence" value="ECO:0007669"/>
    <property type="project" value="UniProtKB-KW"/>
</dbReference>
<organism evidence="8 9">
    <name type="scientific">Setomelanomma holmii</name>
    <dbReference type="NCBI Taxonomy" id="210430"/>
    <lineage>
        <taxon>Eukaryota</taxon>
        <taxon>Fungi</taxon>
        <taxon>Dikarya</taxon>
        <taxon>Ascomycota</taxon>
        <taxon>Pezizomycotina</taxon>
        <taxon>Dothideomycetes</taxon>
        <taxon>Pleosporomycetidae</taxon>
        <taxon>Pleosporales</taxon>
        <taxon>Pleosporineae</taxon>
        <taxon>Phaeosphaeriaceae</taxon>
        <taxon>Setomelanomma</taxon>
    </lineage>
</organism>
<evidence type="ECO:0000256" key="3">
    <source>
        <dbReference type="ARBA" id="ARBA00022771"/>
    </source>
</evidence>
<evidence type="ECO:0000256" key="6">
    <source>
        <dbReference type="SAM" id="MobiDB-lite"/>
    </source>
</evidence>
<evidence type="ECO:0000256" key="2">
    <source>
        <dbReference type="ARBA" id="ARBA00022723"/>
    </source>
</evidence>
<keyword evidence="3" id="KW-0863">Zinc-finger</keyword>
<evidence type="ECO:0000256" key="5">
    <source>
        <dbReference type="ARBA" id="ARBA00023242"/>
    </source>
</evidence>
<gene>
    <name evidence="8" type="ORF">EK21DRAFT_91635</name>
</gene>
<name>A0A9P4H4D3_9PLEO</name>
<feature type="compositionally biased region" description="Basic and acidic residues" evidence="6">
    <location>
        <begin position="210"/>
        <end position="221"/>
    </location>
</feature>
<comment type="caution">
    <text evidence="8">The sequence shown here is derived from an EMBL/GenBank/DDBJ whole genome shotgun (WGS) entry which is preliminary data.</text>
</comment>
<dbReference type="Gene3D" id="3.30.1740.10">
    <property type="entry name" value="Zinc finger, PARP-type"/>
    <property type="match status" value="1"/>
</dbReference>
<dbReference type="SMART" id="SM01336">
    <property type="entry name" value="zf-PARP"/>
    <property type="match status" value="1"/>
</dbReference>
<dbReference type="InterPro" id="IPR036957">
    <property type="entry name" value="Znf_PARP_sf"/>
</dbReference>
<feature type="region of interest" description="Disordered" evidence="6">
    <location>
        <begin position="167"/>
        <end position="250"/>
    </location>
</feature>
<keyword evidence="9" id="KW-1185">Reference proteome</keyword>
<evidence type="ECO:0000256" key="1">
    <source>
        <dbReference type="ARBA" id="ARBA00004123"/>
    </source>
</evidence>
<dbReference type="SUPFAM" id="SSF57716">
    <property type="entry name" value="Glucocorticoid receptor-like (DNA-binding domain)"/>
    <property type="match status" value="1"/>
</dbReference>
<comment type="subcellular location">
    <subcellularLocation>
        <location evidence="1">Nucleus</location>
    </subcellularLocation>
</comment>
<dbReference type="Proteomes" id="UP000799777">
    <property type="component" value="Unassembled WGS sequence"/>
</dbReference>
<proteinExistence type="predicted"/>
<protein>
    <recommendedName>
        <fullName evidence="7">PARP-type domain-containing protein</fullName>
    </recommendedName>
</protein>
<dbReference type="GO" id="GO:0005634">
    <property type="term" value="C:nucleus"/>
    <property type="evidence" value="ECO:0007669"/>
    <property type="project" value="UniProtKB-SubCell"/>
</dbReference>
<keyword evidence="5" id="KW-0539">Nucleus</keyword>
<dbReference type="OrthoDB" id="429950at2759"/>
<dbReference type="AlphaFoldDB" id="A0A9P4H4D3"/>
<keyword evidence="2" id="KW-0479">Metal-binding</keyword>
<evidence type="ECO:0000313" key="9">
    <source>
        <dbReference type="Proteomes" id="UP000799777"/>
    </source>
</evidence>
<dbReference type="GO" id="GO:0003677">
    <property type="term" value="F:DNA binding"/>
    <property type="evidence" value="ECO:0007669"/>
    <property type="project" value="InterPro"/>
</dbReference>
<dbReference type="Pfam" id="PF00645">
    <property type="entry name" value="zf-PARP"/>
    <property type="match status" value="1"/>
</dbReference>